<comment type="caution">
    <text evidence="5">The sequence shown here is derived from an EMBL/GenBank/DDBJ whole genome shotgun (WGS) entry which is preliminary data.</text>
</comment>
<dbReference type="SUPFAM" id="SSF50978">
    <property type="entry name" value="WD40 repeat-like"/>
    <property type="match status" value="1"/>
</dbReference>
<evidence type="ECO:0000313" key="5">
    <source>
        <dbReference type="EMBL" id="PVU95416.1"/>
    </source>
</evidence>
<dbReference type="SMART" id="SM00320">
    <property type="entry name" value="WD40"/>
    <property type="match status" value="5"/>
</dbReference>
<dbReference type="Proteomes" id="UP000245699">
    <property type="component" value="Unassembled WGS sequence"/>
</dbReference>
<dbReference type="Gene3D" id="2.130.10.10">
    <property type="entry name" value="YVTN repeat-like/Quinoprotein amine dehydrogenase"/>
    <property type="match status" value="2"/>
</dbReference>
<reference evidence="5 6" key="1">
    <citation type="journal article" date="2018" name="MBio">
        <title>Comparative Genomics Reveals the Core Gene Toolbox for the Fungus-Insect Symbiosis.</title>
        <authorList>
            <person name="Wang Y."/>
            <person name="Stata M."/>
            <person name="Wang W."/>
            <person name="Stajich J.E."/>
            <person name="White M.M."/>
            <person name="Moncalvo J.M."/>
        </authorList>
    </citation>
    <scope>NUCLEOTIDE SEQUENCE [LARGE SCALE GENOMIC DNA]</scope>
    <source>
        <strain evidence="5 6">AUS-77-4</strain>
    </source>
</reference>
<name>A0A2T9YSZ6_9FUNG</name>
<dbReference type="OrthoDB" id="361494at2759"/>
<dbReference type="PANTHER" id="PTHR14205:SF15">
    <property type="entry name" value="EARP AND GARP COMPLEX-INTERACTING PROTEIN 1"/>
    <property type="match status" value="1"/>
</dbReference>
<evidence type="ECO:0000256" key="2">
    <source>
        <dbReference type="ARBA" id="ARBA00022574"/>
    </source>
</evidence>
<dbReference type="STRING" id="61424.A0A2T9YSZ6"/>
<dbReference type="Pfam" id="PF00400">
    <property type="entry name" value="WD40"/>
    <property type="match status" value="1"/>
</dbReference>
<comment type="similarity">
    <text evidence="1">Belongs to the WD repeat EIPR1 family.</text>
</comment>
<proteinExistence type="inferred from homology"/>
<dbReference type="InterPro" id="IPR019775">
    <property type="entry name" value="WD40_repeat_CS"/>
</dbReference>
<keyword evidence="3" id="KW-0677">Repeat</keyword>
<dbReference type="InterPro" id="IPR036322">
    <property type="entry name" value="WD40_repeat_dom_sf"/>
</dbReference>
<keyword evidence="2 4" id="KW-0853">WD repeat</keyword>
<dbReference type="GO" id="GO:0016567">
    <property type="term" value="P:protein ubiquitination"/>
    <property type="evidence" value="ECO:0007669"/>
    <property type="project" value="TreeGrafter"/>
</dbReference>
<dbReference type="PROSITE" id="PS00678">
    <property type="entry name" value="WD_REPEATS_1"/>
    <property type="match status" value="1"/>
</dbReference>
<evidence type="ECO:0000256" key="1">
    <source>
        <dbReference type="ARBA" id="ARBA00005672"/>
    </source>
</evidence>
<keyword evidence="6" id="KW-1185">Reference proteome</keyword>
<dbReference type="PROSITE" id="PS50082">
    <property type="entry name" value="WD_REPEATS_2"/>
    <property type="match status" value="1"/>
</dbReference>
<dbReference type="PANTHER" id="PTHR14205">
    <property type="entry name" value="WD-REPEAT PROTEIN"/>
    <property type="match status" value="1"/>
</dbReference>
<dbReference type="InterPro" id="IPR040323">
    <property type="entry name" value="EIPR1"/>
</dbReference>
<dbReference type="InterPro" id="IPR001680">
    <property type="entry name" value="WD40_rpt"/>
</dbReference>
<accession>A0A2T9YSZ6</accession>
<gene>
    <name evidence="5" type="ORF">BB559_002749</name>
</gene>
<evidence type="ECO:0000256" key="4">
    <source>
        <dbReference type="PROSITE-ProRule" id="PRU00221"/>
    </source>
</evidence>
<organism evidence="5 6">
    <name type="scientific">Furculomyces boomerangus</name>
    <dbReference type="NCBI Taxonomy" id="61424"/>
    <lineage>
        <taxon>Eukaryota</taxon>
        <taxon>Fungi</taxon>
        <taxon>Fungi incertae sedis</taxon>
        <taxon>Zoopagomycota</taxon>
        <taxon>Kickxellomycotina</taxon>
        <taxon>Harpellomycetes</taxon>
        <taxon>Harpellales</taxon>
        <taxon>Harpellaceae</taxon>
        <taxon>Furculomyces</taxon>
    </lineage>
</organism>
<protein>
    <submittedName>
        <fullName evidence="5">Uncharacterized protein</fullName>
    </submittedName>
</protein>
<dbReference type="EMBL" id="MBFT01000187">
    <property type="protein sequence ID" value="PVU95416.1"/>
    <property type="molecule type" value="Genomic_DNA"/>
</dbReference>
<evidence type="ECO:0000313" key="6">
    <source>
        <dbReference type="Proteomes" id="UP000245699"/>
    </source>
</evidence>
<sequence>MASTLFSLDTVEYSPFYRQSQMDEIRKNAYRIDSLDSWRTQYLASQHADSDALKTSLLALPEDSRFTTSLAISNDSPLIAIGSGSYETNLFFVDANPSKEMKVKAFFASKFPIYSLSFQSDMLITGTERSAAVLYQVSSNKLISSDEISKDSHSEPLVRCIGTYKNKAARSIEAAAAGNHIPSRRVHCVSFAPKFNSIQKNEGSTDPNEDLWPPSSISDTPVFFSCLGGTLNIWDANNNNQALRIEKICTQPVFSAEWSPHSPHSQIAAGSVDGIISILDLRKKGRGVAWRTHYDNGNIGINDISWNPFVPYWIASGGDDGIVNIWDLRFTTAGKPAAVVGANQIHSAVTKVCWSRSHVDLISTGCADRHWRLHNLRSDTSTEVQKVDSSVVADGIGAEDIGAIVGLVNGPENSNMYYSLSDCGDLCSYKITDKLLANIAPHRINKDIYPREYKSESDIYARNFSSGSSAVVEFVNSLVTNNGTQIQGIMESSDQVRQLCELFKAKAEITSENWKIPPIQQQQVGTPDESNGYQISSSAEITEKFVSKLRTLEYGLPPGYSLEELAAKDPEIMKALESLNMTNLRVKLQDIVDEFRELENSTADGDEAEEKREQICSRLLDRESQLYMYLEQQPKLFDANLLKDVAKIVLSHDCLRGLSLGEKIFEIYVKLSKKNLVECESLSGLVHVLLAPTIFDPDQGESNDNTPGNLDIGEIRSRIGGYLVCNPSVVLEMVRLEIKVQDTVLKGGDQVKVANKIIDHMNEHSASIKTLLMKYPSIHKFPLFDEIRPEYPSTITLSAAATRLYLNALIQMRSYDEYLANVKFWLPPNKSGLVGYPLTNVLSRQCYEVVVPRFKRQLDIVVNTVNREPLGLEPRIYRDVILKIANTLVRCDLETNEQENSSPITLNLSFNQMQTYFLAIYPAFGSVLQALAQHSSESKLRAGREASPLVTALESLTKKYKSKQIQACIDLLKPFITK</sequence>
<dbReference type="InterPro" id="IPR015943">
    <property type="entry name" value="WD40/YVTN_repeat-like_dom_sf"/>
</dbReference>
<evidence type="ECO:0000256" key="3">
    <source>
        <dbReference type="ARBA" id="ARBA00022737"/>
    </source>
</evidence>
<feature type="repeat" description="WD" evidence="4">
    <location>
        <begin position="294"/>
        <end position="329"/>
    </location>
</feature>
<dbReference type="AlphaFoldDB" id="A0A2T9YSZ6"/>